<gene>
    <name evidence="1" type="ORF">AHMF7616_03685</name>
</gene>
<dbReference type="EMBL" id="QASA01000001">
    <property type="protein sequence ID" value="RDC65062.1"/>
    <property type="molecule type" value="Genomic_DNA"/>
</dbReference>
<name>A0A369QL01_9BACT</name>
<evidence type="ECO:0000313" key="1">
    <source>
        <dbReference type="EMBL" id="RDC65062.1"/>
    </source>
</evidence>
<dbReference type="Proteomes" id="UP000253919">
    <property type="component" value="Unassembled WGS sequence"/>
</dbReference>
<evidence type="ECO:0000313" key="2">
    <source>
        <dbReference type="Proteomes" id="UP000253919"/>
    </source>
</evidence>
<accession>A0A369QL01</accession>
<dbReference type="RefSeq" id="WP_115374131.1">
    <property type="nucleotide sequence ID" value="NZ_QASA01000001.1"/>
</dbReference>
<organism evidence="1 2">
    <name type="scientific">Adhaeribacter pallidiroseus</name>
    <dbReference type="NCBI Taxonomy" id="2072847"/>
    <lineage>
        <taxon>Bacteria</taxon>
        <taxon>Pseudomonadati</taxon>
        <taxon>Bacteroidota</taxon>
        <taxon>Cytophagia</taxon>
        <taxon>Cytophagales</taxon>
        <taxon>Hymenobacteraceae</taxon>
        <taxon>Adhaeribacter</taxon>
    </lineage>
</organism>
<dbReference type="AlphaFoldDB" id="A0A369QL01"/>
<reference evidence="1 2" key="1">
    <citation type="submission" date="2018-04" db="EMBL/GenBank/DDBJ databases">
        <title>Adhaeribacter sp. HMF7616 genome sequencing and assembly.</title>
        <authorList>
            <person name="Kang H."/>
            <person name="Kang J."/>
            <person name="Cha I."/>
            <person name="Kim H."/>
            <person name="Joh K."/>
        </authorList>
    </citation>
    <scope>NUCLEOTIDE SEQUENCE [LARGE SCALE GENOMIC DNA]</scope>
    <source>
        <strain evidence="1 2">HMF7616</strain>
    </source>
</reference>
<keyword evidence="2" id="KW-1185">Reference proteome</keyword>
<sequence length="124" mass="13925">MKKKYQTFTFLLAPGTTPGIYEQSIELDRAFHAVTGVTVYETSNGGVSAYKIGLQDDAGHVLHTLTHKKDWLPGENVSLNERYKDLEYAIRGNKLEVQLRTAAVLTLALELDIVFRLEKNADQD</sequence>
<protein>
    <submittedName>
        <fullName evidence="1">Uncharacterized protein</fullName>
    </submittedName>
</protein>
<proteinExistence type="predicted"/>
<comment type="caution">
    <text evidence="1">The sequence shown here is derived from an EMBL/GenBank/DDBJ whole genome shotgun (WGS) entry which is preliminary data.</text>
</comment>